<keyword evidence="7" id="KW-0812">Transmembrane</keyword>
<keyword evidence="5" id="KW-0175">Coiled coil</keyword>
<feature type="region of interest" description="Disordered" evidence="6">
    <location>
        <begin position="1053"/>
        <end position="1081"/>
    </location>
</feature>
<keyword evidence="2" id="KW-0378">Hydrolase</keyword>
<keyword evidence="3" id="KW-0347">Helicase</keyword>
<feature type="coiled-coil region" evidence="5">
    <location>
        <begin position="626"/>
        <end position="654"/>
    </location>
</feature>
<dbReference type="InterPro" id="IPR036770">
    <property type="entry name" value="Ankyrin_rpt-contain_sf"/>
</dbReference>
<evidence type="ECO:0000256" key="5">
    <source>
        <dbReference type="SAM" id="Coils"/>
    </source>
</evidence>
<dbReference type="GO" id="GO:0005524">
    <property type="term" value="F:ATP binding"/>
    <property type="evidence" value="ECO:0007669"/>
    <property type="project" value="UniProtKB-KW"/>
</dbReference>
<dbReference type="InterPro" id="IPR038050">
    <property type="entry name" value="Neuro_actylchol_rec"/>
</dbReference>
<dbReference type="CDD" id="cd19051">
    <property type="entry name" value="LGIC_TM_cation"/>
    <property type="match status" value="1"/>
</dbReference>
<sequence length="2724" mass="313414">MGTSMAIFLTFAVFLTIINDTMPKSDNVPYFTFYLATQLVVSGVVVILEAIVLRISFTATDTKLFKDVIDKYDVRVAPFNIKADAAAFTLTVNLMSLRQTFSEIKQAEKKEKYDVLRRISNGLWSHLLENLSKQGEWKLIKELVLGLDNNTETEEQGAAKDADFITVTFSTLFTFLIKEKDPKATGAWLVPLIMHITSLSDKKDEEAVLRFKECETDTALHAAARLSVITENVQMLQRIITELPKCIGLTDGVGNSPLHSIVKMPRPPETEAFVQVVETLLRIGGLSDIKDNAGKLAVEFIDPNTEPKTFNLLKSSIGSVSNKEPQTEQKHDTPTKEIPPKNVLPENNVEPKADNNPPLGSREVSKEVFKFNKREGDKAFKKKQFKEALKFYKMAKEHMREAKRSDLIDMFCNLADCFQFLEQYHTILEERNQFWSYIETSFEAQFKIGKAYIALEEYEQGYHQMYRTYNLWPKSPLKDDILCTLAKCYSKCIEKGIRIPVLRGVIRMRKGEWMRLVYKLIQDSDGYSAGNIYFGLKGWGEKFHDSFDLKAVCNINLIHQHSWVIGFIMDLLTNGSDFRKLCIEKGESYLHAGVRIAFATKCEDLLCYLLDKAAKSRELDIQDSQKKAMTLKIKTQEEEKRLIEKDRIKQKEEEKRRHQEGKVRNKKIRDEKAYASNNEKECRSLCADTLESAKAKIRSQNYRLAFYDLTHIFNNKKHKLDLHQQIENEALYLVISALGQNENPDIPEKLTKIPIKTYKKIVSGLAEKEYWKQMHIAVVKYRRHHECSSLSDFADGLSVNQVIKCKQFQQSEDLLIEIIENMLSSGAVLSEGNTGILEKFIEMFKEDPERFPLLDPASLNDFGDSLFHVIAKIKFSKTSLEVTRILCEKGVKSNIKDSEGRLPVEYLLNENDRRLQYFRLASRAANLHTDDTGGGIDSENKHNKKKTRTADSSIPDAPLKKQKLKENISLMISELKDIGMYSEELMTKSRKRRDVKKKEACDLELKHAQKTNAQTSHSAPAIPIKDVGSFQETLSPDDIPGWSSDDDSLSFLPKLEDDSESESDEELYDEQSVDNDNPGVSNRKKCAKIEVTYDVFCNSVWPKIRKGFEQYHPSLVWMEIISFIKGSYEALVHENGYLDRREYILQGKKKAPNFSGERETIYDIFLKYRHFLKQRFWFDEADVVRNIFCRLQGSGIHINNWNINEIYVDETQDFTQAELYLMLHICQNPNDMFLTGDTAQGIMRGISFRFKDLRSLFYHASQTTKSIKVPERIHQLSHNYRSHIGVLNLASSILDILVEYFPESFDILQKDLGLFNGPSPILLEICDKSNLAVLLKGKGKSTSRIEFGAHQAVLVANDGARDNLPDELQHGIVLTIYEAKGLEFDDVLLYNFFQASQAGKEWRVVTQFLEKLCTADRNEMPVGPLADCESLTEIDYINLGFAEVSSPEEWIETGEKFMKKSLFNTAATCFREAGEFEMEKIAKCHQKALDASKMIEYPAQMQELFLSAAHDFLECEHPLEAGKCLENAKELSLAADLYRKTNMVEKAAEIYIKMRLPLKGSKCYEEAGQFKQALSLLIKHNLFEAAIDCLHRYQILVQEYKHKKEPIPSRLVANAPGPNHSEQKLSLQAAESFLKQGKIEKMMLALNRLPDVKHKVEFLTVNDRIQEAINVLQSEGTPRQLVDVYLNDGMTDKALSYAANLGDSDLRNKCHIFDIIIRLDGNNMDVTSKREISKKLEQVFYAMQDSKEKALAGKAILIAGKLIKEVQYIGQAYGAFDHCEPFPNIAGQLDCMDWMTMNADLRNPKNLSKCILGMDTLFKAINILMRPINESERTQQLDILEYYGFYRSTKEGIFRLYPRQKPIAASFIPKHILNGHVCDVKLLDACKSSFKFLAENGRKWKSKLENELKNTPDECLKSSLDALKKRVQIFVRRIELEMHIRVGSMEFERRGSIFDKELGLLKEISFSNCEHLLRDIFQDDGTISFSTLDWEPMLQFCNYLKNPGKRFFHQNLTYYLQFLVQHHCPSWKKDDVPNFLCFLFVYDVFGERLQITPAFVLKDKDENTQTEETKSTIQKDVTKSQFDLIFDDEKEEMLPVSSICARISECQELLKGLKPHAALIEFGIFCETLSKCDVMLLPCVSPLLYWMEFYLTLFLFSSTALLTTPNESNPNKIFLPLSYYRNTIAMGCAFTNRTDIIRNIIKSSKDSKQHKQTLLKSLQSMGQLLFGTSSKLNLFDFIFSSEENKLVRAQKNAFSERLLVLCLAVFCNLRKKVDKAAEIEKELAEKIWSLVSLQKKKNVPEEIKKRLNKTKKHHLEPSDFQFMYYDFVNCKRNGESLFCFGVNCQGADVTLPEEIFNVENCRKEHFLNRETSQVVQTLLTQNSKDRESERLIDRHKKMSKACIDLSDLHVKNNIENTLQEDNPCTDERETLVKQQESQSKEEKAINIIVRALRKYVFRNKSLGMISKLKQLIKTKKDEEIEKGFSSQSHDQNMCRVCGIYYVRASEFLNDNTVIYEREENRLKDANLSHSCERLNDLESTVKTLNDSKVDSGSSDSIDPFRLLMKRRQDIEQVQETYEAHIANEAHNSKLSQYESFRCKVNAEIYDAVNDVERFLDIYGLRNDDTAKLYPDLYPNIEILCNNLRELVEFEKQIITEKDWGNSEIDDKVRDLLAMLSLLKEPVKQKAKENKEKKKLSTDVNFQKKSSKKSRPSFKNQPKFTFSSS</sequence>
<evidence type="ECO:0000256" key="2">
    <source>
        <dbReference type="ARBA" id="ARBA00022801"/>
    </source>
</evidence>
<dbReference type="Gene3D" id="3.40.50.300">
    <property type="entry name" value="P-loop containing nucleotide triphosphate hydrolases"/>
    <property type="match status" value="1"/>
</dbReference>
<keyword evidence="4" id="KW-0067">ATP-binding</keyword>
<feature type="region of interest" description="Disordered" evidence="6">
    <location>
        <begin position="316"/>
        <end position="362"/>
    </location>
</feature>
<keyword evidence="7" id="KW-1133">Transmembrane helix</keyword>
<dbReference type="InParanoid" id="K1RJM1"/>
<keyword evidence="8" id="KW-0732">Signal</keyword>
<feature type="compositionally biased region" description="Basic and acidic residues" evidence="6">
    <location>
        <begin position="325"/>
        <end position="339"/>
    </location>
</feature>
<feature type="region of interest" description="Disordered" evidence="6">
    <location>
        <begin position="929"/>
        <end position="957"/>
    </location>
</feature>
<reference evidence="9" key="1">
    <citation type="journal article" date="2012" name="Nature">
        <title>The oyster genome reveals stress adaptation and complexity of shell formation.</title>
        <authorList>
            <person name="Zhang G."/>
            <person name="Fang X."/>
            <person name="Guo X."/>
            <person name="Li L."/>
            <person name="Luo R."/>
            <person name="Xu F."/>
            <person name="Yang P."/>
            <person name="Zhang L."/>
            <person name="Wang X."/>
            <person name="Qi H."/>
            <person name="Xiong Z."/>
            <person name="Que H."/>
            <person name="Xie Y."/>
            <person name="Holland P.W."/>
            <person name="Paps J."/>
            <person name="Zhu Y."/>
            <person name="Wu F."/>
            <person name="Chen Y."/>
            <person name="Wang J."/>
            <person name="Peng C."/>
            <person name="Meng J."/>
            <person name="Yang L."/>
            <person name="Liu J."/>
            <person name="Wen B."/>
            <person name="Zhang N."/>
            <person name="Huang Z."/>
            <person name="Zhu Q."/>
            <person name="Feng Y."/>
            <person name="Mount A."/>
            <person name="Hedgecock D."/>
            <person name="Xu Z."/>
            <person name="Liu Y."/>
            <person name="Domazet-Loso T."/>
            <person name="Du Y."/>
            <person name="Sun X."/>
            <person name="Zhang S."/>
            <person name="Liu B."/>
            <person name="Cheng P."/>
            <person name="Jiang X."/>
            <person name="Li J."/>
            <person name="Fan D."/>
            <person name="Wang W."/>
            <person name="Fu W."/>
            <person name="Wang T."/>
            <person name="Wang B."/>
            <person name="Zhang J."/>
            <person name="Peng Z."/>
            <person name="Li Y."/>
            <person name="Li N."/>
            <person name="Wang J."/>
            <person name="Chen M."/>
            <person name="He Y."/>
            <person name="Tan F."/>
            <person name="Song X."/>
            <person name="Zheng Q."/>
            <person name="Huang R."/>
            <person name="Yang H."/>
            <person name="Du X."/>
            <person name="Chen L."/>
            <person name="Yang M."/>
            <person name="Gaffney P.M."/>
            <person name="Wang S."/>
            <person name="Luo L."/>
            <person name="She Z."/>
            <person name="Ming Y."/>
            <person name="Huang W."/>
            <person name="Zhang S."/>
            <person name="Huang B."/>
            <person name="Zhang Y."/>
            <person name="Qu T."/>
            <person name="Ni P."/>
            <person name="Miao G."/>
            <person name="Wang J."/>
            <person name="Wang Q."/>
            <person name="Steinberg C.E."/>
            <person name="Wang H."/>
            <person name="Li N."/>
            <person name="Qian L."/>
            <person name="Zhang G."/>
            <person name="Li Y."/>
            <person name="Yang H."/>
            <person name="Liu X."/>
            <person name="Wang J."/>
            <person name="Yin Y."/>
            <person name="Wang J."/>
        </authorList>
    </citation>
    <scope>NUCLEOTIDE SEQUENCE [LARGE SCALE GENOMIC DNA]</scope>
    <source>
        <strain evidence="9">05x7-T-G4-1.051#20</strain>
    </source>
</reference>
<accession>K1RJM1</accession>
<dbReference type="InterPro" id="IPR036719">
    <property type="entry name" value="Neuro-gated_channel_TM_sf"/>
</dbReference>
<dbReference type="GO" id="GO:0016020">
    <property type="term" value="C:membrane"/>
    <property type="evidence" value="ECO:0007669"/>
    <property type="project" value="InterPro"/>
</dbReference>
<feature type="signal peptide" evidence="8">
    <location>
        <begin position="1"/>
        <end position="23"/>
    </location>
</feature>
<dbReference type="SUPFAM" id="SSF48452">
    <property type="entry name" value="TPR-like"/>
    <property type="match status" value="2"/>
</dbReference>
<evidence type="ECO:0000256" key="7">
    <source>
        <dbReference type="SAM" id="Phobius"/>
    </source>
</evidence>
<dbReference type="GO" id="GO:0006811">
    <property type="term" value="P:monoatomic ion transport"/>
    <property type="evidence" value="ECO:0007669"/>
    <property type="project" value="InterPro"/>
</dbReference>
<dbReference type="InterPro" id="IPR013986">
    <property type="entry name" value="DExx_box_DNA_helicase_dom_sf"/>
</dbReference>
<dbReference type="InterPro" id="IPR011990">
    <property type="entry name" value="TPR-like_helical_dom_sf"/>
</dbReference>
<dbReference type="SUPFAM" id="SSF90112">
    <property type="entry name" value="Neurotransmitter-gated ion-channel transmembrane pore"/>
    <property type="match status" value="1"/>
</dbReference>
<dbReference type="Gene3D" id="1.10.10.160">
    <property type="match status" value="1"/>
</dbReference>
<keyword evidence="7" id="KW-0472">Membrane</keyword>
<evidence type="ECO:0000256" key="8">
    <source>
        <dbReference type="SAM" id="SignalP"/>
    </source>
</evidence>
<organism evidence="9">
    <name type="scientific">Magallana gigas</name>
    <name type="common">Pacific oyster</name>
    <name type="synonym">Crassostrea gigas</name>
    <dbReference type="NCBI Taxonomy" id="29159"/>
    <lineage>
        <taxon>Eukaryota</taxon>
        <taxon>Metazoa</taxon>
        <taxon>Spiralia</taxon>
        <taxon>Lophotrochozoa</taxon>
        <taxon>Mollusca</taxon>
        <taxon>Bivalvia</taxon>
        <taxon>Autobranchia</taxon>
        <taxon>Pteriomorphia</taxon>
        <taxon>Ostreida</taxon>
        <taxon>Ostreoidea</taxon>
        <taxon>Ostreidae</taxon>
        <taxon>Magallana</taxon>
    </lineage>
</organism>
<dbReference type="PANTHER" id="PTHR21529">
    <property type="entry name" value="MAMMARY TURMOR VIRUS RECEPTOR HOMOLOG 1, 2 MTVR1, 2"/>
    <property type="match status" value="1"/>
</dbReference>
<dbReference type="EMBL" id="JH816168">
    <property type="protein sequence ID" value="EKC41825.1"/>
    <property type="molecule type" value="Genomic_DNA"/>
</dbReference>
<dbReference type="GO" id="GO:0004386">
    <property type="term" value="F:helicase activity"/>
    <property type="evidence" value="ECO:0007669"/>
    <property type="project" value="UniProtKB-KW"/>
</dbReference>
<name>K1RJM1_MAGGI</name>
<proteinExistence type="predicted"/>
<evidence type="ECO:0000256" key="4">
    <source>
        <dbReference type="ARBA" id="ARBA00022840"/>
    </source>
</evidence>
<dbReference type="HOGENOM" id="CLU_227200_0_0_1"/>
<evidence type="ECO:0000256" key="3">
    <source>
        <dbReference type="ARBA" id="ARBA00022806"/>
    </source>
</evidence>
<feature type="compositionally biased region" description="Polar residues" evidence="6">
    <location>
        <begin position="2712"/>
        <end position="2724"/>
    </location>
</feature>
<feature type="chain" id="PRO_5043926659" evidence="8">
    <location>
        <begin position="24"/>
        <end position="2724"/>
    </location>
</feature>
<feature type="compositionally biased region" description="Acidic residues" evidence="6">
    <location>
        <begin position="1057"/>
        <end position="1073"/>
    </location>
</feature>
<feature type="compositionally biased region" description="Basic and acidic residues" evidence="6">
    <location>
        <begin position="2685"/>
        <end position="2696"/>
    </location>
</feature>
<evidence type="ECO:0000256" key="1">
    <source>
        <dbReference type="ARBA" id="ARBA00022741"/>
    </source>
</evidence>
<evidence type="ECO:0000313" key="9">
    <source>
        <dbReference type="EMBL" id="EKC41825.1"/>
    </source>
</evidence>
<dbReference type="SUPFAM" id="SSF48403">
    <property type="entry name" value="Ankyrin repeat"/>
    <property type="match status" value="1"/>
</dbReference>
<dbReference type="InterPro" id="IPR027417">
    <property type="entry name" value="P-loop_NTPase"/>
</dbReference>
<feature type="transmembrane region" description="Helical" evidence="7">
    <location>
        <begin position="33"/>
        <end position="55"/>
    </location>
</feature>
<gene>
    <name evidence="9" type="ORF">CGI_10026443</name>
</gene>
<dbReference type="SUPFAM" id="SSF52540">
    <property type="entry name" value="P-loop containing nucleoside triphosphate hydrolases"/>
    <property type="match status" value="1"/>
</dbReference>
<protein>
    <submittedName>
        <fullName evidence="9">Lupus brain antigen 1-like protein</fullName>
    </submittedName>
</protein>
<feature type="region of interest" description="Disordered" evidence="6">
    <location>
        <begin position="2685"/>
        <end position="2724"/>
    </location>
</feature>
<dbReference type="Gene3D" id="1.25.40.10">
    <property type="entry name" value="Tetratricopeptide repeat domain"/>
    <property type="match status" value="2"/>
</dbReference>
<keyword evidence="1" id="KW-0547">Nucleotide-binding</keyword>
<dbReference type="PANTHER" id="PTHR21529:SF4">
    <property type="entry name" value="TPR AND ANKYRIN REPEAT-CONTAINING PROTEIN 1"/>
    <property type="match status" value="1"/>
</dbReference>
<evidence type="ECO:0000256" key="6">
    <source>
        <dbReference type="SAM" id="MobiDB-lite"/>
    </source>
</evidence>
<dbReference type="InterPro" id="IPR039904">
    <property type="entry name" value="TRANK1"/>
</dbReference>
<dbReference type="Gene3D" id="1.20.58.390">
    <property type="entry name" value="Neurotransmitter-gated ion-channel transmembrane domain"/>
    <property type="match status" value="1"/>
</dbReference>
<dbReference type="GO" id="GO:0016787">
    <property type="term" value="F:hydrolase activity"/>
    <property type="evidence" value="ECO:0007669"/>
    <property type="project" value="UniProtKB-KW"/>
</dbReference>